<evidence type="ECO:0000256" key="1">
    <source>
        <dbReference type="ARBA" id="ARBA00006019"/>
    </source>
</evidence>
<protein>
    <recommendedName>
        <fullName evidence="5">Cullin family profile domain-containing protein</fullName>
    </recommendedName>
</protein>
<dbReference type="InterPro" id="IPR036317">
    <property type="entry name" value="Cullin_homology_sf"/>
</dbReference>
<proteinExistence type="inferred from homology"/>
<name>A0A642UIT6_DIURU</name>
<dbReference type="InterPro" id="IPR016159">
    <property type="entry name" value="Cullin_repeat-like_dom_sf"/>
</dbReference>
<dbReference type="AlphaFoldDB" id="A0A642UIT6"/>
<comment type="similarity">
    <text evidence="1 2 3">Belongs to the cullin family.</text>
</comment>
<evidence type="ECO:0000313" key="6">
    <source>
        <dbReference type="EMBL" id="KAA8899809.1"/>
    </source>
</evidence>
<accession>A0A642UIT6</accession>
<dbReference type="InterPro" id="IPR036390">
    <property type="entry name" value="WH_DNA-bd_sf"/>
</dbReference>
<dbReference type="SUPFAM" id="SSF74788">
    <property type="entry name" value="Cullin repeat-like"/>
    <property type="match status" value="1"/>
</dbReference>
<dbReference type="InterPro" id="IPR019559">
    <property type="entry name" value="Cullin_neddylation_domain"/>
</dbReference>
<dbReference type="InterPro" id="IPR016158">
    <property type="entry name" value="Cullin_homology"/>
</dbReference>
<dbReference type="Gene3D" id="3.30.230.130">
    <property type="entry name" value="Cullin, Chain C, Domain 2"/>
    <property type="match status" value="1"/>
</dbReference>
<dbReference type="Gene3D" id="1.10.10.10">
    <property type="entry name" value="Winged helix-like DNA-binding domain superfamily/Winged helix DNA-binding domain"/>
    <property type="match status" value="1"/>
</dbReference>
<dbReference type="GeneID" id="54782717"/>
<dbReference type="GO" id="GO:0006511">
    <property type="term" value="P:ubiquitin-dependent protein catabolic process"/>
    <property type="evidence" value="ECO:0007669"/>
    <property type="project" value="InterPro"/>
</dbReference>
<dbReference type="InterPro" id="IPR001373">
    <property type="entry name" value="Cullin_N"/>
</dbReference>
<organism evidence="6 7">
    <name type="scientific">Diutina rugosa</name>
    <name type="common">Yeast</name>
    <name type="synonym">Candida rugosa</name>
    <dbReference type="NCBI Taxonomy" id="5481"/>
    <lineage>
        <taxon>Eukaryota</taxon>
        <taxon>Fungi</taxon>
        <taxon>Dikarya</taxon>
        <taxon>Ascomycota</taxon>
        <taxon>Saccharomycotina</taxon>
        <taxon>Pichiomycetes</taxon>
        <taxon>Debaryomycetaceae</taxon>
        <taxon>Diutina</taxon>
    </lineage>
</organism>
<feature type="compositionally biased region" description="Low complexity" evidence="4">
    <location>
        <begin position="1"/>
        <end position="11"/>
    </location>
</feature>
<feature type="domain" description="Cullin family profile" evidence="5">
    <location>
        <begin position="421"/>
        <end position="634"/>
    </location>
</feature>
<reference evidence="6 7" key="1">
    <citation type="submission" date="2019-07" db="EMBL/GenBank/DDBJ databases">
        <title>Genome assembly of two rare yeast pathogens: Diutina rugosa and Trichomonascus ciferrii.</title>
        <authorList>
            <person name="Mixao V."/>
            <person name="Saus E."/>
            <person name="Hansen A."/>
            <person name="Lass-Flor C."/>
            <person name="Gabaldon T."/>
        </authorList>
    </citation>
    <scope>NUCLEOTIDE SEQUENCE [LARGE SCALE GENOMIC DNA]</scope>
    <source>
        <strain evidence="6 7">CBS 613</strain>
    </source>
</reference>
<dbReference type="VEuPathDB" id="FungiDB:DIURU_004066"/>
<dbReference type="SUPFAM" id="SSF75632">
    <property type="entry name" value="Cullin homology domain"/>
    <property type="match status" value="1"/>
</dbReference>
<keyword evidence="7" id="KW-1185">Reference proteome</keyword>
<feature type="compositionally biased region" description="Low complexity" evidence="4">
    <location>
        <begin position="18"/>
        <end position="28"/>
    </location>
</feature>
<gene>
    <name evidence="6" type="ORF">DIURU_004066</name>
</gene>
<dbReference type="SMART" id="SM00884">
    <property type="entry name" value="Cullin_Nedd8"/>
    <property type="match status" value="1"/>
</dbReference>
<dbReference type="OrthoDB" id="27073at2759"/>
<dbReference type="InterPro" id="IPR036388">
    <property type="entry name" value="WH-like_DNA-bd_sf"/>
</dbReference>
<dbReference type="Gene3D" id="1.20.1310.10">
    <property type="entry name" value="Cullin Repeats"/>
    <property type="match status" value="2"/>
</dbReference>
<dbReference type="PROSITE" id="PS50069">
    <property type="entry name" value="CULLIN_2"/>
    <property type="match status" value="1"/>
</dbReference>
<feature type="region of interest" description="Disordered" evidence="4">
    <location>
        <begin position="1"/>
        <end position="35"/>
    </location>
</feature>
<evidence type="ECO:0000256" key="2">
    <source>
        <dbReference type="PROSITE-ProRule" id="PRU00330"/>
    </source>
</evidence>
<evidence type="ECO:0000313" key="7">
    <source>
        <dbReference type="Proteomes" id="UP000449547"/>
    </source>
</evidence>
<dbReference type="InterPro" id="IPR045093">
    <property type="entry name" value="Cullin"/>
</dbReference>
<dbReference type="SUPFAM" id="SSF46785">
    <property type="entry name" value="Winged helix' DNA-binding domain"/>
    <property type="match status" value="1"/>
</dbReference>
<dbReference type="GO" id="GO:0031625">
    <property type="term" value="F:ubiquitin protein ligase binding"/>
    <property type="evidence" value="ECO:0007669"/>
    <property type="project" value="InterPro"/>
</dbReference>
<sequence length="768" mass="85051">MDPSPSSASASPAPPPRRATSSPSSGPRRSLKRHKALGTATSAAAIAAARAVVAAAVATIVAGAPLATSYSDAYAHTERLCRSKHQEMSQLADAVLAEIGAGFAAEWQPQLRRSVTTAGGAAEFITVLSRWQAISETLSKVLLPLDRGYLRHHSTKPSIRRRCMMLVVEEIKEHTAVLNQWHLEMVMVKQPVTSAAMSQLVFQVSEALPEAKLRTSVLERLALVYTERGSQWLTTEPNYVARCLSEIASEISYWQRCGYPQSFVNDLRKRLKWAVVFSHFDAVAAAALPQLLAPGAAASTLIKALVAMCRAASDDYGYDAVAALRHQAQSFLTRQFDDVIATHTRRKRFVSDLVSAYHQWRHRFAAFTDAEPRLEYAWRQSFTQAVNGSAYVSKHVALHLCRHCDTWFKHHPTSWAEFKREVLVVFEALNAKSAFVASYRQFVAKRLLSVDGVGPDYVSEERGVVDGFAGVIGDDDANIVAIRRMVTDWATSRDQYSHLYANDDDVNPDNIDVNVLVLRHDDWRDVPKPAGTPALVVPPVFQKLVHRFAQDYASTSQRHQRQRLDWTNWWTHKVTLAVAFDRGTREVQGNMVHASVVALLCAGGDPQPQYTEAELTTKLGVEAATTERIVSPLVDKGLIVCDPTTQLLRWNFAFDDGSDKKIKLSVGKDKASAASASATPSEAVADAANADAAELAARRHQLQCQCVLMRVMKQEHRLGYAQLMHRCLDYFEAQGQSVSPRQLKREMDALLAADDLKRLDNGDIEYVP</sequence>
<dbReference type="EMBL" id="SWFT01000120">
    <property type="protein sequence ID" value="KAA8899809.1"/>
    <property type="molecule type" value="Genomic_DNA"/>
</dbReference>
<dbReference type="Pfam" id="PF00888">
    <property type="entry name" value="Cullin"/>
    <property type="match status" value="1"/>
</dbReference>
<evidence type="ECO:0000256" key="3">
    <source>
        <dbReference type="RuleBase" id="RU003829"/>
    </source>
</evidence>
<comment type="caution">
    <text evidence="6">The sequence shown here is derived from an EMBL/GenBank/DDBJ whole genome shotgun (WGS) entry which is preliminary data.</text>
</comment>
<dbReference type="Proteomes" id="UP000449547">
    <property type="component" value="Unassembled WGS sequence"/>
</dbReference>
<dbReference type="RefSeq" id="XP_034011087.1">
    <property type="nucleotide sequence ID" value="XM_034156898.1"/>
</dbReference>
<evidence type="ECO:0000259" key="5">
    <source>
        <dbReference type="PROSITE" id="PS50069"/>
    </source>
</evidence>
<evidence type="ECO:0000256" key="4">
    <source>
        <dbReference type="SAM" id="MobiDB-lite"/>
    </source>
</evidence>
<dbReference type="OMA" id="RWNLIFY"/>
<dbReference type="PANTHER" id="PTHR11932">
    <property type="entry name" value="CULLIN"/>
    <property type="match status" value="1"/>
</dbReference>